<dbReference type="AlphaFoldDB" id="A0A7D4PRK2"/>
<dbReference type="RefSeq" id="WP_173412990.1">
    <property type="nucleotide sequence ID" value="NZ_CP054139.1"/>
</dbReference>
<dbReference type="EMBL" id="CP054139">
    <property type="protein sequence ID" value="QKJ28288.1"/>
    <property type="molecule type" value="Genomic_DNA"/>
</dbReference>
<evidence type="ECO:0000313" key="2">
    <source>
        <dbReference type="Proteomes" id="UP000505355"/>
    </source>
</evidence>
<reference evidence="1 2" key="1">
    <citation type="submission" date="2020-05" db="EMBL/GenBank/DDBJ databases">
        <title>Mucilaginibacter mali sp. nov.</title>
        <authorList>
            <person name="Kim H.S."/>
            <person name="Lee K.C."/>
            <person name="Suh M.K."/>
            <person name="Kim J.-S."/>
            <person name="Han K.-I."/>
            <person name="Eom M.K."/>
            <person name="Shin Y.K."/>
            <person name="Lee J.-S."/>
        </authorList>
    </citation>
    <scope>NUCLEOTIDE SEQUENCE [LARGE SCALE GENOMIC DNA]</scope>
    <source>
        <strain evidence="1 2">G2-14</strain>
    </source>
</reference>
<keyword evidence="2" id="KW-1185">Reference proteome</keyword>
<proteinExistence type="predicted"/>
<sequence length="75" mass="8712">MIEAIKTFFVKSHGILLIHKHDLPYEFNDYYDEIVSDLEMKGIREDKKNMKSDGGYFKNDIKKSIAAYHSELANG</sequence>
<organism evidence="1 2">
    <name type="scientific">Mucilaginibacter mali</name>
    <dbReference type="NCBI Taxonomy" id="2740462"/>
    <lineage>
        <taxon>Bacteria</taxon>
        <taxon>Pseudomonadati</taxon>
        <taxon>Bacteroidota</taxon>
        <taxon>Sphingobacteriia</taxon>
        <taxon>Sphingobacteriales</taxon>
        <taxon>Sphingobacteriaceae</taxon>
        <taxon>Mucilaginibacter</taxon>
    </lineage>
</organism>
<dbReference type="KEGG" id="mmab:HQ865_00445"/>
<dbReference type="Proteomes" id="UP000505355">
    <property type="component" value="Chromosome"/>
</dbReference>
<protein>
    <submittedName>
        <fullName evidence="1">Uncharacterized protein</fullName>
    </submittedName>
</protein>
<name>A0A7D4PRK2_9SPHI</name>
<gene>
    <name evidence="1" type="ORF">HQ865_00445</name>
</gene>
<evidence type="ECO:0000313" key="1">
    <source>
        <dbReference type="EMBL" id="QKJ28288.1"/>
    </source>
</evidence>
<accession>A0A7D4PRK2</accession>